<evidence type="ECO:0000313" key="2">
    <source>
        <dbReference type="EMBL" id="OMO95788.1"/>
    </source>
</evidence>
<dbReference type="AlphaFoldDB" id="A0A1R3JLR7"/>
<sequence>MATVPPPLTTTRKKRKREWAQPQP</sequence>
<comment type="caution">
    <text evidence="2">The sequence shown here is derived from an EMBL/GenBank/DDBJ whole genome shotgun (WGS) entry which is preliminary data.</text>
</comment>
<organism evidence="2 3">
    <name type="scientific">Corchorus capsularis</name>
    <name type="common">Jute</name>
    <dbReference type="NCBI Taxonomy" id="210143"/>
    <lineage>
        <taxon>Eukaryota</taxon>
        <taxon>Viridiplantae</taxon>
        <taxon>Streptophyta</taxon>
        <taxon>Embryophyta</taxon>
        <taxon>Tracheophyta</taxon>
        <taxon>Spermatophyta</taxon>
        <taxon>Magnoliopsida</taxon>
        <taxon>eudicotyledons</taxon>
        <taxon>Gunneridae</taxon>
        <taxon>Pentapetalae</taxon>
        <taxon>rosids</taxon>
        <taxon>malvids</taxon>
        <taxon>Malvales</taxon>
        <taxon>Malvaceae</taxon>
        <taxon>Grewioideae</taxon>
        <taxon>Apeibeae</taxon>
        <taxon>Corchorus</taxon>
    </lineage>
</organism>
<name>A0A1R3JLR7_COCAP</name>
<protein>
    <submittedName>
        <fullName evidence="2">Uncharacterized protein</fullName>
    </submittedName>
</protein>
<keyword evidence="3" id="KW-1185">Reference proteome</keyword>
<proteinExistence type="predicted"/>
<reference evidence="2 3" key="1">
    <citation type="submission" date="2013-09" db="EMBL/GenBank/DDBJ databases">
        <title>Corchorus capsularis genome sequencing.</title>
        <authorList>
            <person name="Alam M."/>
            <person name="Haque M.S."/>
            <person name="Islam M.S."/>
            <person name="Emdad E.M."/>
            <person name="Islam M.M."/>
            <person name="Ahmed B."/>
            <person name="Halim A."/>
            <person name="Hossen Q.M.M."/>
            <person name="Hossain M.Z."/>
            <person name="Ahmed R."/>
            <person name="Khan M.M."/>
            <person name="Islam R."/>
            <person name="Rashid M.M."/>
            <person name="Khan S.A."/>
            <person name="Rahman M.S."/>
            <person name="Alam M."/>
        </authorList>
    </citation>
    <scope>NUCLEOTIDE SEQUENCE [LARGE SCALE GENOMIC DNA]</scope>
    <source>
        <strain evidence="3">cv. CVL-1</strain>
        <tissue evidence="2">Whole seedling</tissue>
    </source>
</reference>
<dbReference type="Proteomes" id="UP000188268">
    <property type="component" value="Unassembled WGS sequence"/>
</dbReference>
<feature type="region of interest" description="Disordered" evidence="1">
    <location>
        <begin position="1"/>
        <end position="24"/>
    </location>
</feature>
<accession>A0A1R3JLR7</accession>
<evidence type="ECO:0000313" key="3">
    <source>
        <dbReference type="Proteomes" id="UP000188268"/>
    </source>
</evidence>
<gene>
    <name evidence="2" type="ORF">CCACVL1_05262</name>
</gene>
<evidence type="ECO:0000256" key="1">
    <source>
        <dbReference type="SAM" id="MobiDB-lite"/>
    </source>
</evidence>
<dbReference type="EMBL" id="AWWV01007590">
    <property type="protein sequence ID" value="OMO95788.1"/>
    <property type="molecule type" value="Genomic_DNA"/>
</dbReference>
<dbReference type="Gramene" id="OMO95788">
    <property type="protein sequence ID" value="OMO95788"/>
    <property type="gene ID" value="CCACVL1_05262"/>
</dbReference>